<reference evidence="2" key="2">
    <citation type="submission" date="2020-09" db="EMBL/GenBank/DDBJ databases">
        <authorList>
            <person name="Sun Q."/>
            <person name="Ohkuma M."/>
        </authorList>
    </citation>
    <scope>NUCLEOTIDE SEQUENCE</scope>
    <source>
        <strain evidence="2">JCM 17820</strain>
    </source>
</reference>
<organism evidence="2 3">
    <name type="scientific">Haloarcula pellucida</name>
    <dbReference type="NCBI Taxonomy" id="1427151"/>
    <lineage>
        <taxon>Archaea</taxon>
        <taxon>Methanobacteriati</taxon>
        <taxon>Methanobacteriota</taxon>
        <taxon>Stenosarchaea group</taxon>
        <taxon>Halobacteria</taxon>
        <taxon>Halobacteriales</taxon>
        <taxon>Haloarculaceae</taxon>
        <taxon>Haloarcula</taxon>
    </lineage>
</organism>
<gene>
    <name evidence="2" type="ORF">GCM10009030_02530</name>
</gene>
<keyword evidence="1" id="KW-0472">Membrane</keyword>
<dbReference type="AlphaFoldDB" id="A0A830GHV8"/>
<dbReference type="RefSeq" id="WP_229783060.1">
    <property type="nucleotide sequence ID" value="NZ_BMOU01000001.1"/>
</dbReference>
<evidence type="ECO:0008006" key="4">
    <source>
        <dbReference type="Google" id="ProtNLM"/>
    </source>
</evidence>
<feature type="transmembrane region" description="Helical" evidence="1">
    <location>
        <begin position="59"/>
        <end position="77"/>
    </location>
</feature>
<reference evidence="2" key="1">
    <citation type="journal article" date="2014" name="Int. J. Syst. Evol. Microbiol.">
        <title>Complete genome sequence of Corynebacterium casei LMG S-19264T (=DSM 44701T), isolated from a smear-ripened cheese.</title>
        <authorList>
            <consortium name="US DOE Joint Genome Institute (JGI-PGF)"/>
            <person name="Walter F."/>
            <person name="Albersmeier A."/>
            <person name="Kalinowski J."/>
            <person name="Ruckert C."/>
        </authorList>
    </citation>
    <scope>NUCLEOTIDE SEQUENCE</scope>
    <source>
        <strain evidence="2">JCM 17820</strain>
    </source>
</reference>
<evidence type="ECO:0000313" key="2">
    <source>
        <dbReference type="EMBL" id="GGN85693.1"/>
    </source>
</evidence>
<protein>
    <recommendedName>
        <fullName evidence="4">Histidine kinase</fullName>
    </recommendedName>
</protein>
<feature type="transmembrane region" description="Helical" evidence="1">
    <location>
        <begin position="134"/>
        <end position="157"/>
    </location>
</feature>
<keyword evidence="1" id="KW-1133">Transmembrane helix</keyword>
<accession>A0A830GHV8</accession>
<dbReference type="Proteomes" id="UP000605784">
    <property type="component" value="Unassembled WGS sequence"/>
</dbReference>
<feature type="transmembrane region" description="Helical" evidence="1">
    <location>
        <begin position="20"/>
        <end position="39"/>
    </location>
</feature>
<comment type="caution">
    <text evidence="2">The sequence shown here is derived from an EMBL/GenBank/DDBJ whole genome shotgun (WGS) entry which is preliminary data.</text>
</comment>
<name>A0A830GHV8_9EURY</name>
<evidence type="ECO:0000256" key="1">
    <source>
        <dbReference type="SAM" id="Phobius"/>
    </source>
</evidence>
<keyword evidence="3" id="KW-1185">Reference proteome</keyword>
<keyword evidence="1" id="KW-0812">Transmembrane</keyword>
<proteinExistence type="predicted"/>
<dbReference type="EMBL" id="BMOU01000001">
    <property type="protein sequence ID" value="GGN85693.1"/>
    <property type="molecule type" value="Genomic_DNA"/>
</dbReference>
<evidence type="ECO:0000313" key="3">
    <source>
        <dbReference type="Proteomes" id="UP000605784"/>
    </source>
</evidence>
<feature type="transmembrane region" description="Helical" evidence="1">
    <location>
        <begin position="89"/>
        <end position="114"/>
    </location>
</feature>
<sequence>MSERLGTARLAHSLRYEWGAGAAGGLVGGVGMGIVFHAGANLMPFVGALYGWPTVVGGWAVHLLNSVLAGVVFSLLVSHPLVDEQTTELAEYVAAGVVYAAAIGLLSTGVLLPVSMQALGVQSFPEPLVPLPGLLGTFLVVVSVGVAHVVYGVLLGATYATVRGRLRAGVETAESMP</sequence>